<gene>
    <name evidence="2" type="ORF">AKJ29_00950</name>
</gene>
<keyword evidence="1" id="KW-0472">Membrane</keyword>
<comment type="caution">
    <text evidence="2">The sequence shown here is derived from an EMBL/GenBank/DDBJ whole genome shotgun (WGS) entry which is preliminary data.</text>
</comment>
<evidence type="ECO:0000256" key="1">
    <source>
        <dbReference type="SAM" id="Phobius"/>
    </source>
</evidence>
<feature type="transmembrane region" description="Helical" evidence="1">
    <location>
        <begin position="21"/>
        <end position="40"/>
    </location>
</feature>
<sequence>MSMKNRKAIRKRTRMSKIKDALAVLCILTFLWLVFFGNLLEREPNLQTIGVFVVCAVSFATLFFLRLLSFLVFLRGK</sequence>
<proteinExistence type="predicted"/>
<keyword evidence="1" id="KW-1133">Transmembrane helix</keyword>
<dbReference type="EMBL" id="LKBA01000003">
    <property type="protein sequence ID" value="KPN64659.1"/>
    <property type="molecule type" value="Genomic_DNA"/>
</dbReference>
<reference evidence="2 3" key="1">
    <citation type="submission" date="2015-09" db="EMBL/GenBank/DDBJ databases">
        <title>Draft genome sequence of Aliiroseovarius crassostreae CV919-312TSm, the causative agent of Roseovarius Oyster Disease (formerly Juvenile Oyster Disease).</title>
        <authorList>
            <person name="Kessner L."/>
            <person name="Spinard E."/>
            <person name="Nelson D."/>
        </authorList>
    </citation>
    <scope>NUCLEOTIDE SEQUENCE [LARGE SCALE GENOMIC DNA]</scope>
    <source>
        <strain evidence="2 3">CV919-312</strain>
    </source>
</reference>
<accession>A0A0N8IC17</accession>
<evidence type="ECO:0000313" key="3">
    <source>
        <dbReference type="Proteomes" id="UP000050471"/>
    </source>
</evidence>
<organism evidence="2 3">
    <name type="scientific">Aliiroseovarius crassostreae</name>
    <dbReference type="NCBI Taxonomy" id="154981"/>
    <lineage>
        <taxon>Bacteria</taxon>
        <taxon>Pseudomonadati</taxon>
        <taxon>Pseudomonadota</taxon>
        <taxon>Alphaproteobacteria</taxon>
        <taxon>Rhodobacterales</taxon>
        <taxon>Paracoccaceae</taxon>
        <taxon>Aliiroseovarius</taxon>
    </lineage>
</organism>
<feature type="transmembrane region" description="Helical" evidence="1">
    <location>
        <begin position="46"/>
        <end position="74"/>
    </location>
</feature>
<name>A0A0N8IC17_9RHOB</name>
<dbReference type="Proteomes" id="UP000050471">
    <property type="component" value="Unassembled WGS sequence"/>
</dbReference>
<evidence type="ECO:0000313" key="2">
    <source>
        <dbReference type="EMBL" id="KPN64659.1"/>
    </source>
</evidence>
<keyword evidence="3" id="KW-1185">Reference proteome</keyword>
<protein>
    <submittedName>
        <fullName evidence="2">Uncharacterized protein</fullName>
    </submittedName>
</protein>
<keyword evidence="1" id="KW-0812">Transmembrane</keyword>
<dbReference type="AlphaFoldDB" id="A0A0N8IC17"/>